<dbReference type="AlphaFoldDB" id="A0A7R8YLK1"/>
<name>A0A7R8YLK1_HERIL</name>
<keyword evidence="1" id="KW-0732">Signal</keyword>
<evidence type="ECO:0000256" key="1">
    <source>
        <dbReference type="SAM" id="SignalP"/>
    </source>
</evidence>
<feature type="signal peptide" evidence="1">
    <location>
        <begin position="1"/>
        <end position="22"/>
    </location>
</feature>
<dbReference type="EMBL" id="LR899009">
    <property type="protein sequence ID" value="CAD7077248.1"/>
    <property type="molecule type" value="Genomic_DNA"/>
</dbReference>
<evidence type="ECO:0000313" key="3">
    <source>
        <dbReference type="Proteomes" id="UP000594454"/>
    </source>
</evidence>
<sequence length="89" mass="10164">MAVKFSVIFVAVCIACIGLSEALTVPKPPPRPDVKPAVYRIPGTWRKPVPTYRFRRDVPDQPLYATEANEEFYLPIEDVEYQRPIPGLY</sequence>
<accession>A0A7R8YLK1</accession>
<dbReference type="InParanoid" id="A0A7R8YLK1"/>
<organism evidence="2 3">
    <name type="scientific">Hermetia illucens</name>
    <name type="common">Black soldier fly</name>
    <dbReference type="NCBI Taxonomy" id="343691"/>
    <lineage>
        <taxon>Eukaryota</taxon>
        <taxon>Metazoa</taxon>
        <taxon>Ecdysozoa</taxon>
        <taxon>Arthropoda</taxon>
        <taxon>Hexapoda</taxon>
        <taxon>Insecta</taxon>
        <taxon>Pterygota</taxon>
        <taxon>Neoptera</taxon>
        <taxon>Endopterygota</taxon>
        <taxon>Diptera</taxon>
        <taxon>Brachycera</taxon>
        <taxon>Stratiomyomorpha</taxon>
        <taxon>Stratiomyidae</taxon>
        <taxon>Hermetiinae</taxon>
        <taxon>Hermetia</taxon>
    </lineage>
</organism>
<protein>
    <submittedName>
        <fullName evidence="2">Uncharacterized protein</fullName>
    </submittedName>
</protein>
<gene>
    <name evidence="2" type="ORF">HERILL_LOCUS613</name>
</gene>
<evidence type="ECO:0000313" key="2">
    <source>
        <dbReference type="EMBL" id="CAD7077248.1"/>
    </source>
</evidence>
<reference evidence="2 3" key="1">
    <citation type="submission" date="2020-11" db="EMBL/GenBank/DDBJ databases">
        <authorList>
            <person name="Wallbank WR R."/>
            <person name="Pardo Diaz C."/>
            <person name="Kozak K."/>
            <person name="Martin S."/>
            <person name="Jiggins C."/>
            <person name="Moest M."/>
            <person name="Warren A I."/>
            <person name="Generalovic N T."/>
            <person name="Byers J.R.P. K."/>
            <person name="Montejo-Kovacevich G."/>
            <person name="Yen C E."/>
        </authorList>
    </citation>
    <scope>NUCLEOTIDE SEQUENCE [LARGE SCALE GENOMIC DNA]</scope>
</reference>
<feature type="chain" id="PRO_5030923504" evidence="1">
    <location>
        <begin position="23"/>
        <end position="89"/>
    </location>
</feature>
<dbReference type="Proteomes" id="UP000594454">
    <property type="component" value="Chromosome 1"/>
</dbReference>
<keyword evidence="3" id="KW-1185">Reference proteome</keyword>
<proteinExistence type="predicted"/>